<sequence length="459" mass="51726">MRLIYIFLLAWSLSLGAYAATAPDAKQIAQELEQAKAAKPAQPGTVEALQSALNALEERSASLERTRQYQQVIDNFPKLFQTLRSQINNLADEPRQVSTTLSTDALNQEILQVSSQLLEASRQAQQEQERARDIADSLNQLPQQQTDARRQLNDVERRVGTQTSNTPLAQAQNLSLQAESARLKALVNELDLAQLSANNRQELSRMRADLAQRQSKLLDGYLQALRNQLNSQRQREAEKALESTELLAENSENLPPELMAQFKINRELSQALNQQAQRMDLVASQQRQASNQTLQVRQALNTLREQSQWLGASSLLGEALRAQVARLPETPKPQQLDTEMAQLRVQRLRFEDLLGSQTQLRQLRQADGQELTSEQNRILEAQLRTQSELLNSLLQGGDTLILELTKLKVANGQLEDALKEMNEATHRYLFWTSDVSPIGFSWPLEIAHESAPPGLSRHR</sequence>
<accession>A0A485AVB8</accession>
<name>A0A485AVB8_RAOTE</name>
<dbReference type="AlphaFoldDB" id="A0A485AVB8"/>
<evidence type="ECO:0000256" key="2">
    <source>
        <dbReference type="SAM" id="SignalP"/>
    </source>
</evidence>
<dbReference type="InterPro" id="IPR024393">
    <property type="entry name" value="MscS_porin"/>
</dbReference>
<dbReference type="Proteomes" id="UP000332594">
    <property type="component" value="Unassembled WGS sequence"/>
</dbReference>
<gene>
    <name evidence="4" type="ORF">NCTC13038_00250</name>
</gene>
<dbReference type="Pfam" id="PF12795">
    <property type="entry name" value="MscS_porin"/>
    <property type="match status" value="1"/>
</dbReference>
<evidence type="ECO:0000256" key="1">
    <source>
        <dbReference type="SAM" id="Coils"/>
    </source>
</evidence>
<feature type="signal peptide" evidence="2">
    <location>
        <begin position="1"/>
        <end position="19"/>
    </location>
</feature>
<evidence type="ECO:0000259" key="3">
    <source>
        <dbReference type="Pfam" id="PF12795"/>
    </source>
</evidence>
<feature type="coiled-coil region" evidence="1">
    <location>
        <begin position="110"/>
        <end position="141"/>
    </location>
</feature>
<reference evidence="4 5" key="1">
    <citation type="submission" date="2019-03" db="EMBL/GenBank/DDBJ databases">
        <authorList>
            <consortium name="Pathogen Informatics"/>
        </authorList>
    </citation>
    <scope>NUCLEOTIDE SEQUENCE [LARGE SCALE GENOMIC DNA]</scope>
    <source>
        <strain evidence="4 5">NCTC13038</strain>
    </source>
</reference>
<evidence type="ECO:0000313" key="4">
    <source>
        <dbReference type="EMBL" id="VFS64924.1"/>
    </source>
</evidence>
<dbReference type="EMBL" id="CAADJG010000002">
    <property type="protein sequence ID" value="VFS64924.1"/>
    <property type="molecule type" value="Genomic_DNA"/>
</dbReference>
<protein>
    <submittedName>
        <fullName evidence="4">Putative mechanosensitive channel protein</fullName>
    </submittedName>
</protein>
<organism evidence="4 5">
    <name type="scientific">Raoultella terrigena</name>
    <name type="common">Klebsiella terrigena</name>
    <dbReference type="NCBI Taxonomy" id="577"/>
    <lineage>
        <taxon>Bacteria</taxon>
        <taxon>Pseudomonadati</taxon>
        <taxon>Pseudomonadota</taxon>
        <taxon>Gammaproteobacteria</taxon>
        <taxon>Enterobacterales</taxon>
        <taxon>Enterobacteriaceae</taxon>
        <taxon>Klebsiella/Raoultella group</taxon>
        <taxon>Raoultella</taxon>
    </lineage>
</organism>
<feature type="coiled-coil region" evidence="1">
    <location>
        <begin position="222"/>
        <end position="254"/>
    </location>
</feature>
<evidence type="ECO:0000313" key="5">
    <source>
        <dbReference type="Proteomes" id="UP000332594"/>
    </source>
</evidence>
<feature type="domain" description="Mechanosensitive ion channel MscS porin" evidence="3">
    <location>
        <begin position="31"/>
        <end position="255"/>
    </location>
</feature>
<proteinExistence type="predicted"/>
<keyword evidence="1" id="KW-0175">Coiled coil</keyword>
<keyword evidence="2" id="KW-0732">Signal</keyword>
<feature type="chain" id="PRO_5019724937" evidence="2">
    <location>
        <begin position="20"/>
        <end position="459"/>
    </location>
</feature>